<evidence type="ECO:0000256" key="8">
    <source>
        <dbReference type="RuleBase" id="RU000477"/>
    </source>
</evidence>
<dbReference type="Pfam" id="PF00230">
    <property type="entry name" value="MIP"/>
    <property type="match status" value="1"/>
</dbReference>
<dbReference type="InterPro" id="IPR022357">
    <property type="entry name" value="MIP_CS"/>
</dbReference>
<dbReference type="AlphaFoldDB" id="A0A8J1TQQ3"/>
<keyword evidence="4" id="KW-1003">Cell membrane</keyword>
<evidence type="ECO:0000256" key="1">
    <source>
        <dbReference type="ARBA" id="ARBA00004651"/>
    </source>
</evidence>
<dbReference type="PANTHER" id="PTHR19139">
    <property type="entry name" value="AQUAPORIN TRANSPORTER"/>
    <property type="match status" value="1"/>
</dbReference>
<evidence type="ECO:0000313" key="10">
    <source>
        <dbReference type="Proteomes" id="UP000749559"/>
    </source>
</evidence>
<comment type="similarity">
    <text evidence="2 8">Belongs to the MIP/aquaporin (TC 1.A.8) family.</text>
</comment>
<sequence length="299" mass="32249">MAPSKITENEIKNPGFYVGIAGEFIGTFVLLAVQCAIVIRWDNIDDGLARTQGESGTPVHIALGMGFTLGLLVEALGPVSGAHVNPAVTIAMLIAQKISLMRAIPYIAVQIAGALAGAGFIYGVTPASRRGNLAVTAPGPEVTDTQAVLLEMFFTAVLILSILGATDERLKPRYVPSVPIGTTLTALVLMGVKSTGASLNPARSLGPAVIMRLWRSHWVYWVGPIAGAIISSILYRYGFAYILYQDLDHKEAEAKRLLRQGGKYEELQVNNGTTIVYDNIAYITDSNDKKDSKYYKDKF</sequence>
<evidence type="ECO:0000256" key="5">
    <source>
        <dbReference type="ARBA" id="ARBA00022692"/>
    </source>
</evidence>
<comment type="subcellular location">
    <subcellularLocation>
        <location evidence="1">Cell membrane</location>
        <topology evidence="1">Multi-pass membrane protein</topology>
    </subcellularLocation>
</comment>
<evidence type="ECO:0000313" key="9">
    <source>
        <dbReference type="EMBL" id="CAH1789497.1"/>
    </source>
</evidence>
<evidence type="ECO:0000256" key="6">
    <source>
        <dbReference type="ARBA" id="ARBA00022989"/>
    </source>
</evidence>
<dbReference type="NCBIfam" id="TIGR00861">
    <property type="entry name" value="MIP"/>
    <property type="match status" value="1"/>
</dbReference>
<dbReference type="InterPro" id="IPR023271">
    <property type="entry name" value="Aquaporin-like"/>
</dbReference>
<keyword evidence="5 8" id="KW-0812">Transmembrane</keyword>
<dbReference type="EMBL" id="CAIIXF020000007">
    <property type="protein sequence ID" value="CAH1789497.1"/>
    <property type="molecule type" value="Genomic_DNA"/>
</dbReference>
<dbReference type="GO" id="GO:0015250">
    <property type="term" value="F:water channel activity"/>
    <property type="evidence" value="ECO:0007669"/>
    <property type="project" value="TreeGrafter"/>
</dbReference>
<dbReference type="Gene3D" id="1.20.1080.10">
    <property type="entry name" value="Glycerol uptake facilitator protein"/>
    <property type="match status" value="1"/>
</dbReference>
<reference evidence="9" key="1">
    <citation type="submission" date="2022-03" db="EMBL/GenBank/DDBJ databases">
        <authorList>
            <person name="Martin C."/>
        </authorList>
    </citation>
    <scope>NUCLEOTIDE SEQUENCE</scope>
</reference>
<evidence type="ECO:0000256" key="2">
    <source>
        <dbReference type="ARBA" id="ARBA00006175"/>
    </source>
</evidence>
<dbReference type="PRINTS" id="PR00783">
    <property type="entry name" value="MINTRINSICP"/>
</dbReference>
<dbReference type="GO" id="GO:0005886">
    <property type="term" value="C:plasma membrane"/>
    <property type="evidence" value="ECO:0007669"/>
    <property type="project" value="UniProtKB-SubCell"/>
</dbReference>
<organism evidence="9 10">
    <name type="scientific">Owenia fusiformis</name>
    <name type="common">Polychaete worm</name>
    <dbReference type="NCBI Taxonomy" id="6347"/>
    <lineage>
        <taxon>Eukaryota</taxon>
        <taxon>Metazoa</taxon>
        <taxon>Spiralia</taxon>
        <taxon>Lophotrochozoa</taxon>
        <taxon>Annelida</taxon>
        <taxon>Polychaeta</taxon>
        <taxon>Sedentaria</taxon>
        <taxon>Canalipalpata</taxon>
        <taxon>Sabellida</taxon>
        <taxon>Oweniida</taxon>
        <taxon>Oweniidae</taxon>
        <taxon>Owenia</taxon>
    </lineage>
</organism>
<dbReference type="InterPro" id="IPR000425">
    <property type="entry name" value="MIP"/>
</dbReference>
<evidence type="ECO:0000256" key="4">
    <source>
        <dbReference type="ARBA" id="ARBA00022475"/>
    </source>
</evidence>
<dbReference type="OrthoDB" id="3222at2759"/>
<dbReference type="CDD" id="cd00333">
    <property type="entry name" value="MIP"/>
    <property type="match status" value="1"/>
</dbReference>
<accession>A0A8J1TQQ3</accession>
<keyword evidence="6" id="KW-1133">Transmembrane helix</keyword>
<dbReference type="InterPro" id="IPR034294">
    <property type="entry name" value="Aquaporin_transptr"/>
</dbReference>
<protein>
    <submittedName>
        <fullName evidence="9">Uncharacterized protein</fullName>
    </submittedName>
</protein>
<dbReference type="PROSITE" id="PS00221">
    <property type="entry name" value="MIP"/>
    <property type="match status" value="1"/>
</dbReference>
<keyword evidence="3 8" id="KW-0813">Transport</keyword>
<name>A0A8J1TQQ3_OWEFU</name>
<gene>
    <name evidence="9" type="ORF">OFUS_LOCUS14843</name>
</gene>
<evidence type="ECO:0000256" key="3">
    <source>
        <dbReference type="ARBA" id="ARBA00022448"/>
    </source>
</evidence>
<proteinExistence type="inferred from homology"/>
<keyword evidence="10" id="KW-1185">Reference proteome</keyword>
<comment type="caution">
    <text evidence="9">The sequence shown here is derived from an EMBL/GenBank/DDBJ whole genome shotgun (WGS) entry which is preliminary data.</text>
</comment>
<dbReference type="PANTHER" id="PTHR19139:SF199">
    <property type="entry name" value="MIP17260P"/>
    <property type="match status" value="1"/>
</dbReference>
<keyword evidence="7" id="KW-0472">Membrane</keyword>
<dbReference type="SUPFAM" id="SSF81338">
    <property type="entry name" value="Aquaporin-like"/>
    <property type="match status" value="1"/>
</dbReference>
<dbReference type="Proteomes" id="UP000749559">
    <property type="component" value="Unassembled WGS sequence"/>
</dbReference>
<evidence type="ECO:0000256" key="7">
    <source>
        <dbReference type="ARBA" id="ARBA00023136"/>
    </source>
</evidence>